<dbReference type="EMBL" id="CP029822">
    <property type="protein sequence ID" value="AZS51385.1"/>
    <property type="molecule type" value="Genomic_DNA"/>
</dbReference>
<evidence type="ECO:0000313" key="2">
    <source>
        <dbReference type="Proteomes" id="UP000273143"/>
    </source>
</evidence>
<proteinExistence type="predicted"/>
<dbReference type="Proteomes" id="UP000273143">
    <property type="component" value="Chromosome"/>
</dbReference>
<organism evidence="1 2">
    <name type="scientific">Entomomonas moraniae</name>
    <dbReference type="NCBI Taxonomy" id="2213226"/>
    <lineage>
        <taxon>Bacteria</taxon>
        <taxon>Pseudomonadati</taxon>
        <taxon>Pseudomonadota</taxon>
        <taxon>Gammaproteobacteria</taxon>
        <taxon>Pseudomonadales</taxon>
        <taxon>Pseudomonadaceae</taxon>
        <taxon>Entomomonas</taxon>
    </lineage>
</organism>
<keyword evidence="2" id="KW-1185">Reference proteome</keyword>
<dbReference type="InterPro" id="IPR016024">
    <property type="entry name" value="ARM-type_fold"/>
</dbReference>
<dbReference type="Gene3D" id="1.25.10.10">
    <property type="entry name" value="Leucine-rich Repeat Variant"/>
    <property type="match status" value="1"/>
</dbReference>
<dbReference type="Pfam" id="PF13646">
    <property type="entry name" value="HEAT_2"/>
    <property type="match status" value="1"/>
</dbReference>
<reference evidence="2" key="1">
    <citation type="submission" date="2018-06" db="EMBL/GenBank/DDBJ databases">
        <title>Complete genome of Pseudomonas insecticola strain QZS01.</title>
        <authorList>
            <person name="Wang J."/>
            <person name="Su Q."/>
        </authorList>
    </citation>
    <scope>NUCLEOTIDE SEQUENCE [LARGE SCALE GENOMIC DNA]</scope>
    <source>
        <strain evidence="2">QZS01</strain>
    </source>
</reference>
<evidence type="ECO:0000313" key="1">
    <source>
        <dbReference type="EMBL" id="AZS51385.1"/>
    </source>
</evidence>
<gene>
    <name evidence="1" type="ORF">DM558_11655</name>
</gene>
<name>A0A3Q9JM81_9GAMM</name>
<sequence>MALQYQLDDRYEDQYWSIMSQLRLGATPETVLLGQKFYQSHNWHKRLLAVNIFNQLFTKDETGKSIHYAVEESQAILCEALNETNIEIIGSAICGLGHRPTPRALPHLIYFANHEDASIRYHLACALGSYDDNIAIDTLVKLATDEDDDVRNWATFELGSIHTDIDNPTIREVLWHNVFDENHDVSGEALRGLAERKDLRIIEVLKERLTPDCWVYEFEAAELMADPSLYPYLESIQKSIEHEDCDSFWISCLLSAMEACKPKG</sequence>
<protein>
    <recommendedName>
        <fullName evidence="3">HEAT repeat domain-containing protein</fullName>
    </recommendedName>
</protein>
<dbReference type="KEGG" id="emo:DM558_11655"/>
<dbReference type="SUPFAM" id="SSF48371">
    <property type="entry name" value="ARM repeat"/>
    <property type="match status" value="1"/>
</dbReference>
<dbReference type="AlphaFoldDB" id="A0A3Q9JM81"/>
<dbReference type="InterPro" id="IPR011989">
    <property type="entry name" value="ARM-like"/>
</dbReference>
<accession>A0A3Q9JM81</accession>
<evidence type="ECO:0008006" key="3">
    <source>
        <dbReference type="Google" id="ProtNLM"/>
    </source>
</evidence>